<dbReference type="Proteomes" id="UP000886796">
    <property type="component" value="Unassembled WGS sequence"/>
</dbReference>
<name>A0A9D0Z3U0_9FIRM</name>
<keyword evidence="3" id="KW-0378">Hydrolase</keyword>
<dbReference type="SUPFAM" id="SSF50494">
    <property type="entry name" value="Trypsin-like serine proteases"/>
    <property type="match status" value="1"/>
</dbReference>
<dbReference type="Pfam" id="PF13180">
    <property type="entry name" value="PDZ_2"/>
    <property type="match status" value="1"/>
</dbReference>
<dbReference type="SMART" id="SM00228">
    <property type="entry name" value="PDZ"/>
    <property type="match status" value="1"/>
</dbReference>
<comment type="caution">
    <text evidence="7">The sequence shown here is derived from an EMBL/GenBank/DDBJ whole genome shotgun (WGS) entry which is preliminary data.</text>
</comment>
<evidence type="ECO:0000313" key="7">
    <source>
        <dbReference type="EMBL" id="HIQ67378.1"/>
    </source>
</evidence>
<dbReference type="Gene3D" id="2.40.10.10">
    <property type="entry name" value="Trypsin-like serine proteases"/>
    <property type="match status" value="2"/>
</dbReference>
<comment type="similarity">
    <text evidence="1">Belongs to the peptidase S1C family.</text>
</comment>
<evidence type="ECO:0000256" key="3">
    <source>
        <dbReference type="ARBA" id="ARBA00022801"/>
    </source>
</evidence>
<dbReference type="PROSITE" id="PS50106">
    <property type="entry name" value="PDZ"/>
    <property type="match status" value="1"/>
</dbReference>
<dbReference type="AlphaFoldDB" id="A0A9D0Z3U0"/>
<dbReference type="GO" id="GO:0004252">
    <property type="term" value="F:serine-type endopeptidase activity"/>
    <property type="evidence" value="ECO:0007669"/>
    <property type="project" value="InterPro"/>
</dbReference>
<proteinExistence type="inferred from homology"/>
<evidence type="ECO:0000313" key="8">
    <source>
        <dbReference type="Proteomes" id="UP000886796"/>
    </source>
</evidence>
<dbReference type="InterPro" id="IPR043504">
    <property type="entry name" value="Peptidase_S1_PA_chymotrypsin"/>
</dbReference>
<keyword evidence="5" id="KW-1133">Transmembrane helix</keyword>
<dbReference type="PANTHER" id="PTHR43343:SF3">
    <property type="entry name" value="PROTEASE DO-LIKE 8, CHLOROPLASTIC"/>
    <property type="match status" value="1"/>
</dbReference>
<dbReference type="InterPro" id="IPR009003">
    <property type="entry name" value="Peptidase_S1_PA"/>
</dbReference>
<dbReference type="Pfam" id="PF13365">
    <property type="entry name" value="Trypsin_2"/>
    <property type="match status" value="1"/>
</dbReference>
<feature type="compositionally biased region" description="Polar residues" evidence="4">
    <location>
        <begin position="1"/>
        <end position="15"/>
    </location>
</feature>
<evidence type="ECO:0000259" key="6">
    <source>
        <dbReference type="PROSITE" id="PS50106"/>
    </source>
</evidence>
<feature type="domain" description="PDZ" evidence="6">
    <location>
        <begin position="310"/>
        <end position="403"/>
    </location>
</feature>
<sequence length="421" mass="44406">MENNMENNFDSYESNEQPRQEEYTEPFTQPEPPVQPEPPIQAAPKKKKSMGPKLVALSLCFALVGGVAGGAGVLWYTSGKSPVTNTSNALMGNRENSVIALNSVDTGKELTAAEVYAQNVRSTVGITTSITTNFWGYQTVNAASGSGFIVTDDGYILTNYHVVEDADSITVSMYEGQTYEAELVGFDASNDVAVLKIEAEGLTPVVLGDSDNLNVGDNVVAIGNPLGELTFSLTSGAISSLNRNITMSNGSTMNLMQTDCAINSGNSGGALFNMYGEVIGITNAKYSSNGGGEASIDNIGFAIPINLAWEIAQSIIEKGYVSTPYIGVTVSDVGQQFQNYGLPQGAAVQSVVEGGPAEKAGLQANDIITHIGGEEITGYAQLSQYIREAGVGGQLKLTVFRQGETLEITVTIGETRQQNNG</sequence>
<dbReference type="InterPro" id="IPR051201">
    <property type="entry name" value="Chloro_Bact_Ser_Proteases"/>
</dbReference>
<feature type="transmembrane region" description="Helical" evidence="5">
    <location>
        <begin position="54"/>
        <end position="76"/>
    </location>
</feature>
<dbReference type="GO" id="GO:0006508">
    <property type="term" value="P:proteolysis"/>
    <property type="evidence" value="ECO:0007669"/>
    <property type="project" value="UniProtKB-KW"/>
</dbReference>
<feature type="region of interest" description="Disordered" evidence="4">
    <location>
        <begin position="1"/>
        <end position="47"/>
    </location>
</feature>
<reference evidence="7" key="2">
    <citation type="journal article" date="2021" name="PeerJ">
        <title>Extensive microbial diversity within the chicken gut microbiome revealed by metagenomics and culture.</title>
        <authorList>
            <person name="Gilroy R."/>
            <person name="Ravi A."/>
            <person name="Getino M."/>
            <person name="Pursley I."/>
            <person name="Horton D.L."/>
            <person name="Alikhan N.F."/>
            <person name="Baker D."/>
            <person name="Gharbi K."/>
            <person name="Hall N."/>
            <person name="Watson M."/>
            <person name="Adriaenssens E.M."/>
            <person name="Foster-Nyarko E."/>
            <person name="Jarju S."/>
            <person name="Secka A."/>
            <person name="Antonio M."/>
            <person name="Oren A."/>
            <person name="Chaudhuri R.R."/>
            <person name="La Ragione R."/>
            <person name="Hildebrand F."/>
            <person name="Pallen M.J."/>
        </authorList>
    </citation>
    <scope>NUCLEOTIDE SEQUENCE</scope>
    <source>
        <strain evidence="7">13361</strain>
    </source>
</reference>
<feature type="compositionally biased region" description="Pro residues" evidence="4">
    <location>
        <begin position="29"/>
        <end position="41"/>
    </location>
</feature>
<dbReference type="InterPro" id="IPR001940">
    <property type="entry name" value="Peptidase_S1C"/>
</dbReference>
<accession>A0A9D0Z3U0</accession>
<dbReference type="Gene3D" id="2.30.42.10">
    <property type="match status" value="1"/>
</dbReference>
<evidence type="ECO:0000256" key="1">
    <source>
        <dbReference type="ARBA" id="ARBA00010541"/>
    </source>
</evidence>
<evidence type="ECO:0000256" key="5">
    <source>
        <dbReference type="SAM" id="Phobius"/>
    </source>
</evidence>
<protein>
    <submittedName>
        <fullName evidence="7">Trypsin-like peptidase domain-containing protein</fullName>
    </submittedName>
</protein>
<evidence type="ECO:0000256" key="2">
    <source>
        <dbReference type="ARBA" id="ARBA00022670"/>
    </source>
</evidence>
<dbReference type="PANTHER" id="PTHR43343">
    <property type="entry name" value="PEPTIDASE S12"/>
    <property type="match status" value="1"/>
</dbReference>
<keyword evidence="5" id="KW-0472">Membrane</keyword>
<dbReference type="InterPro" id="IPR036034">
    <property type="entry name" value="PDZ_sf"/>
</dbReference>
<gene>
    <name evidence="7" type="ORF">IAB74_02570</name>
</gene>
<dbReference type="PRINTS" id="PR00834">
    <property type="entry name" value="PROTEASES2C"/>
</dbReference>
<dbReference type="InterPro" id="IPR001478">
    <property type="entry name" value="PDZ"/>
</dbReference>
<keyword evidence="5" id="KW-0812">Transmembrane</keyword>
<dbReference type="SUPFAM" id="SSF50156">
    <property type="entry name" value="PDZ domain-like"/>
    <property type="match status" value="1"/>
</dbReference>
<keyword evidence="2" id="KW-0645">Protease</keyword>
<evidence type="ECO:0000256" key="4">
    <source>
        <dbReference type="SAM" id="MobiDB-lite"/>
    </source>
</evidence>
<organism evidence="7 8">
    <name type="scientific">Candidatus Faecousia excrementigallinarum</name>
    <dbReference type="NCBI Taxonomy" id="2840806"/>
    <lineage>
        <taxon>Bacteria</taxon>
        <taxon>Bacillati</taxon>
        <taxon>Bacillota</taxon>
        <taxon>Clostridia</taxon>
        <taxon>Eubacteriales</taxon>
        <taxon>Oscillospiraceae</taxon>
        <taxon>Faecousia</taxon>
    </lineage>
</organism>
<reference evidence="7" key="1">
    <citation type="submission" date="2020-10" db="EMBL/GenBank/DDBJ databases">
        <authorList>
            <person name="Gilroy R."/>
        </authorList>
    </citation>
    <scope>NUCLEOTIDE SEQUENCE</scope>
    <source>
        <strain evidence="7">13361</strain>
    </source>
</reference>
<dbReference type="EMBL" id="DVFK01000035">
    <property type="protein sequence ID" value="HIQ67378.1"/>
    <property type="molecule type" value="Genomic_DNA"/>
</dbReference>